<keyword evidence="2" id="KW-0547">Nucleotide-binding</keyword>
<dbReference type="Gene3D" id="3.40.50.300">
    <property type="entry name" value="P-loop containing nucleotide triphosphate hydrolases"/>
    <property type="match status" value="1"/>
</dbReference>
<evidence type="ECO:0000313" key="6">
    <source>
        <dbReference type="Proteomes" id="UP000006695"/>
    </source>
</evidence>
<dbReference type="STRING" id="351605.Gura_2452"/>
<gene>
    <name evidence="5" type="ordered locus">Gura_2452</name>
</gene>
<dbReference type="HOGENOM" id="CLU_000604_48_1_7"/>
<evidence type="ECO:0000313" key="5">
    <source>
        <dbReference type="EMBL" id="ABQ26631.1"/>
    </source>
</evidence>
<accession>A5G4B3</accession>
<comment type="similarity">
    <text evidence="1">Belongs to the ABC transporter superfamily. Ycf16 family.</text>
</comment>
<evidence type="ECO:0000259" key="4">
    <source>
        <dbReference type="PROSITE" id="PS50893"/>
    </source>
</evidence>
<dbReference type="PANTHER" id="PTHR43204:SF1">
    <property type="entry name" value="ABC TRANSPORTER I FAMILY MEMBER 6, CHLOROPLASTIC"/>
    <property type="match status" value="1"/>
</dbReference>
<dbReference type="RefSeq" id="WP_011939321.1">
    <property type="nucleotide sequence ID" value="NC_009483.1"/>
</dbReference>
<evidence type="ECO:0000256" key="3">
    <source>
        <dbReference type="ARBA" id="ARBA00022840"/>
    </source>
</evidence>
<dbReference type="InterPro" id="IPR003439">
    <property type="entry name" value="ABC_transporter-like_ATP-bd"/>
</dbReference>
<feature type="domain" description="ABC transporter" evidence="4">
    <location>
        <begin position="2"/>
        <end position="242"/>
    </location>
</feature>
<protein>
    <submittedName>
        <fullName evidence="5">Iron-regulated ABC transporter ATPase subunit SufC</fullName>
    </submittedName>
</protein>
<dbReference type="Proteomes" id="UP000006695">
    <property type="component" value="Chromosome"/>
</dbReference>
<organism evidence="5 6">
    <name type="scientific">Geotalea uraniireducens (strain Rf4)</name>
    <name type="common">Geobacter uraniireducens</name>
    <dbReference type="NCBI Taxonomy" id="351605"/>
    <lineage>
        <taxon>Bacteria</taxon>
        <taxon>Pseudomonadati</taxon>
        <taxon>Thermodesulfobacteriota</taxon>
        <taxon>Desulfuromonadia</taxon>
        <taxon>Geobacterales</taxon>
        <taxon>Geobacteraceae</taxon>
        <taxon>Geotalea</taxon>
    </lineage>
</organism>
<dbReference type="PROSITE" id="PS50893">
    <property type="entry name" value="ABC_TRANSPORTER_2"/>
    <property type="match status" value="1"/>
</dbReference>
<dbReference type="SUPFAM" id="SSF52540">
    <property type="entry name" value="P-loop containing nucleoside triphosphate hydrolases"/>
    <property type="match status" value="1"/>
</dbReference>
<proteinExistence type="inferred from homology"/>
<dbReference type="GO" id="GO:0005524">
    <property type="term" value="F:ATP binding"/>
    <property type="evidence" value="ECO:0007669"/>
    <property type="project" value="UniProtKB-KW"/>
</dbReference>
<dbReference type="InterPro" id="IPR027417">
    <property type="entry name" value="P-loop_NTPase"/>
</dbReference>
<dbReference type="OrthoDB" id="9809450at2"/>
<dbReference type="AlphaFoldDB" id="A5G4B3"/>
<name>A5G4B3_GEOUR</name>
<sequence length="246" mass="27362">MIEVTGLTVRIGEKRILRDVNLRIEAGTVAVLFGPNGCGKTSLLKTIMGVEHYRVESGRILFRGEDITGLAIDERARLGIGMAFQRPPAVRGVKLREILRICMEKRRHRDEDELFGLARQLNLADFLDRDINLGFSGGEIKRSELLQLMGQEPSFIMLDEPDSGVDLVNINLVGRAINDLLEKEKAAAQRGRAGLIVTHSGYVLDYVNADRAYVMLDGTVYCSGNPRDLLEDIRTKGYEGCVQCRG</sequence>
<dbReference type="KEGG" id="gur:Gura_2452"/>
<dbReference type="InterPro" id="IPR003593">
    <property type="entry name" value="AAA+_ATPase"/>
</dbReference>
<dbReference type="EMBL" id="CP000698">
    <property type="protein sequence ID" value="ABQ26631.1"/>
    <property type="molecule type" value="Genomic_DNA"/>
</dbReference>
<reference evidence="5 6" key="1">
    <citation type="submission" date="2007-05" db="EMBL/GenBank/DDBJ databases">
        <title>Complete sequence of Geobacter uraniireducens Rf4.</title>
        <authorList>
            <consortium name="US DOE Joint Genome Institute"/>
            <person name="Copeland A."/>
            <person name="Lucas S."/>
            <person name="Lapidus A."/>
            <person name="Barry K."/>
            <person name="Detter J.C."/>
            <person name="Glavina del Rio T."/>
            <person name="Hammon N."/>
            <person name="Israni S."/>
            <person name="Dalin E."/>
            <person name="Tice H."/>
            <person name="Pitluck S."/>
            <person name="Chertkov O."/>
            <person name="Brettin T."/>
            <person name="Bruce D."/>
            <person name="Han C."/>
            <person name="Schmutz J."/>
            <person name="Larimer F."/>
            <person name="Land M."/>
            <person name="Hauser L."/>
            <person name="Kyrpides N."/>
            <person name="Mikhailova N."/>
            <person name="Shelobolina E."/>
            <person name="Aklujkar M."/>
            <person name="Lovley D."/>
            <person name="Richardson P."/>
        </authorList>
    </citation>
    <scope>NUCLEOTIDE SEQUENCE [LARGE SCALE GENOMIC DNA]</scope>
    <source>
        <strain evidence="5 6">Rf4</strain>
    </source>
</reference>
<keyword evidence="3" id="KW-0067">ATP-binding</keyword>
<dbReference type="InterPro" id="IPR010230">
    <property type="entry name" value="FeS-cluster_ATPase_SufC"/>
</dbReference>
<keyword evidence="6" id="KW-1185">Reference proteome</keyword>
<dbReference type="CDD" id="cd03217">
    <property type="entry name" value="ABC_FeS_Assembly"/>
    <property type="match status" value="1"/>
</dbReference>
<dbReference type="Pfam" id="PF00005">
    <property type="entry name" value="ABC_tran"/>
    <property type="match status" value="1"/>
</dbReference>
<dbReference type="PANTHER" id="PTHR43204">
    <property type="entry name" value="ABC TRANSPORTER I FAMILY MEMBER 6, CHLOROPLASTIC"/>
    <property type="match status" value="1"/>
</dbReference>
<dbReference type="SMART" id="SM00382">
    <property type="entry name" value="AAA"/>
    <property type="match status" value="1"/>
</dbReference>
<evidence type="ECO:0000256" key="1">
    <source>
        <dbReference type="ARBA" id="ARBA00006216"/>
    </source>
</evidence>
<evidence type="ECO:0000256" key="2">
    <source>
        <dbReference type="ARBA" id="ARBA00022741"/>
    </source>
</evidence>
<dbReference type="GO" id="GO:0016887">
    <property type="term" value="F:ATP hydrolysis activity"/>
    <property type="evidence" value="ECO:0007669"/>
    <property type="project" value="InterPro"/>
</dbReference>